<dbReference type="OrthoDB" id="190701at2157"/>
<dbReference type="Pfam" id="PF04255">
    <property type="entry name" value="DUF433"/>
    <property type="match status" value="1"/>
</dbReference>
<organism evidence="1 2">
    <name type="scientific">Salinadaptatus halalkaliphilus</name>
    <dbReference type="NCBI Taxonomy" id="2419781"/>
    <lineage>
        <taxon>Archaea</taxon>
        <taxon>Methanobacteriati</taxon>
        <taxon>Methanobacteriota</taxon>
        <taxon>Stenosarchaea group</taxon>
        <taxon>Halobacteria</taxon>
        <taxon>Halobacteriales</taxon>
        <taxon>Natrialbaceae</taxon>
        <taxon>Salinadaptatus</taxon>
    </lineage>
</organism>
<reference evidence="1 2" key="1">
    <citation type="submission" date="2018-10" db="EMBL/GenBank/DDBJ databases">
        <title>Natronolimnobius sp. XQ-INN 246 isolated from Inner Mongolia Autonomous Region of China.</title>
        <authorList>
            <person name="Xue Q."/>
        </authorList>
    </citation>
    <scope>NUCLEOTIDE SEQUENCE [LARGE SCALE GENOMIC DNA]</scope>
    <source>
        <strain evidence="1 2">XQ-INN 246</strain>
    </source>
</reference>
<dbReference type="InterPro" id="IPR009057">
    <property type="entry name" value="Homeodomain-like_sf"/>
</dbReference>
<dbReference type="InterPro" id="IPR036388">
    <property type="entry name" value="WH-like_DNA-bd_sf"/>
</dbReference>
<dbReference type="InterPro" id="IPR007367">
    <property type="entry name" value="DUF433"/>
</dbReference>
<dbReference type="Proteomes" id="UP000318864">
    <property type="component" value="Unassembled WGS sequence"/>
</dbReference>
<proteinExistence type="predicted"/>
<dbReference type="Gene3D" id="1.10.10.10">
    <property type="entry name" value="Winged helix-like DNA-binding domain superfamily/Winged helix DNA-binding domain"/>
    <property type="match status" value="1"/>
</dbReference>
<gene>
    <name evidence="1" type="ORF">D8Y22_09630</name>
</gene>
<evidence type="ECO:0000313" key="2">
    <source>
        <dbReference type="Proteomes" id="UP000318864"/>
    </source>
</evidence>
<comment type="caution">
    <text evidence="1">The sequence shown here is derived from an EMBL/GenBank/DDBJ whole genome shotgun (WGS) entry which is preliminary data.</text>
</comment>
<evidence type="ECO:0000313" key="1">
    <source>
        <dbReference type="EMBL" id="THE65427.1"/>
    </source>
</evidence>
<dbReference type="RefSeq" id="WP_141464475.1">
    <property type="nucleotide sequence ID" value="NZ_RBZW01000021.1"/>
</dbReference>
<dbReference type="SUPFAM" id="SSF46689">
    <property type="entry name" value="Homeodomain-like"/>
    <property type="match status" value="1"/>
</dbReference>
<name>A0A4V3VLF3_9EURY</name>
<dbReference type="EMBL" id="RBZW01000021">
    <property type="protein sequence ID" value="THE65427.1"/>
    <property type="molecule type" value="Genomic_DNA"/>
</dbReference>
<keyword evidence="2" id="KW-1185">Reference proteome</keyword>
<protein>
    <submittedName>
        <fullName evidence="1">DUF433 domain-containing protein</fullName>
    </submittedName>
</protein>
<accession>A0A4V3VLF3</accession>
<sequence>MATTQYRIVAGTDSDIHDEPHLPESRLTVREIHAHVDERGLRPETIADRFNLDIADVYEALAYYHSNPEEMRAAEQRYERANAVASERSSMTPPNDV</sequence>
<dbReference type="AlphaFoldDB" id="A0A4V3VLF3"/>